<name>A0AAE6FTB8_9PROT</name>
<evidence type="ECO:0000256" key="14">
    <source>
        <dbReference type="ARBA" id="ARBA00041592"/>
    </source>
</evidence>
<evidence type="ECO:0000256" key="6">
    <source>
        <dbReference type="ARBA" id="ARBA00022763"/>
    </source>
</evidence>
<evidence type="ECO:0000256" key="15">
    <source>
        <dbReference type="ARBA" id="ARBA00041979"/>
    </source>
</evidence>
<dbReference type="InterPro" id="IPR022998">
    <property type="entry name" value="ThiamineP_synth_TenI"/>
</dbReference>
<dbReference type="InterPro" id="IPR013785">
    <property type="entry name" value="Aldolase_TIM"/>
</dbReference>
<comment type="catalytic activity">
    <reaction evidence="10">
        <text>8-oxo-dGTP + H2O = 8-oxo-dGMP + diphosphate + H(+)</text>
        <dbReference type="Rhea" id="RHEA:31575"/>
        <dbReference type="ChEBI" id="CHEBI:15377"/>
        <dbReference type="ChEBI" id="CHEBI:15378"/>
        <dbReference type="ChEBI" id="CHEBI:33019"/>
        <dbReference type="ChEBI" id="CHEBI:63224"/>
        <dbReference type="ChEBI" id="CHEBI:77896"/>
        <dbReference type="EC" id="3.6.1.55"/>
    </reaction>
</comment>
<evidence type="ECO:0000256" key="11">
    <source>
        <dbReference type="ARBA" id="ARBA00036904"/>
    </source>
</evidence>
<dbReference type="GO" id="GO:0044715">
    <property type="term" value="F:8-oxo-dGDP phosphatase activity"/>
    <property type="evidence" value="ECO:0007669"/>
    <property type="project" value="TreeGrafter"/>
</dbReference>
<dbReference type="GO" id="GO:0009228">
    <property type="term" value="P:thiamine biosynthetic process"/>
    <property type="evidence" value="ECO:0007669"/>
    <property type="project" value="UniProtKB-KW"/>
</dbReference>
<comment type="cofactor">
    <cofactor evidence="1">
        <name>Mg(2+)</name>
        <dbReference type="ChEBI" id="CHEBI:18420"/>
    </cofactor>
</comment>
<evidence type="ECO:0000313" key="20">
    <source>
        <dbReference type="Proteomes" id="UP000312102"/>
    </source>
</evidence>
<dbReference type="PRINTS" id="PR00502">
    <property type="entry name" value="NUDIXFAMILY"/>
</dbReference>
<dbReference type="InterPro" id="IPR000086">
    <property type="entry name" value="NUDIX_hydrolase_dom"/>
</dbReference>
<keyword evidence="5" id="KW-0479">Metal-binding</keyword>
<evidence type="ECO:0000256" key="16">
    <source>
        <dbReference type="ARBA" id="ARBA00042798"/>
    </source>
</evidence>
<evidence type="ECO:0000313" key="19">
    <source>
        <dbReference type="EMBL" id="QDD13842.1"/>
    </source>
</evidence>
<evidence type="ECO:0000256" key="2">
    <source>
        <dbReference type="ARBA" id="ARBA00005582"/>
    </source>
</evidence>
<dbReference type="Pfam" id="PF00293">
    <property type="entry name" value="NUDIX"/>
    <property type="match status" value="1"/>
</dbReference>
<dbReference type="GO" id="GO:0006281">
    <property type="term" value="P:DNA repair"/>
    <property type="evidence" value="ECO:0007669"/>
    <property type="project" value="UniProtKB-KW"/>
</dbReference>
<dbReference type="InterPro" id="IPR020476">
    <property type="entry name" value="Nudix_hydrolase"/>
</dbReference>
<dbReference type="InterPro" id="IPR036206">
    <property type="entry name" value="ThiamineP_synth_sf"/>
</dbReference>
<dbReference type="GO" id="GO:0046872">
    <property type="term" value="F:metal ion binding"/>
    <property type="evidence" value="ECO:0007669"/>
    <property type="project" value="UniProtKB-KW"/>
</dbReference>
<keyword evidence="20" id="KW-1185">Reference proteome</keyword>
<evidence type="ECO:0000256" key="9">
    <source>
        <dbReference type="ARBA" id="ARBA00023204"/>
    </source>
</evidence>
<dbReference type="GO" id="GO:0008413">
    <property type="term" value="F:8-oxo-7,8-dihydroguanosine triphosphate pyrophosphatase activity"/>
    <property type="evidence" value="ECO:0007669"/>
    <property type="project" value="TreeGrafter"/>
</dbReference>
<keyword evidence="4" id="KW-0235">DNA replication</keyword>
<dbReference type="Proteomes" id="UP000312102">
    <property type="component" value="Chromosome"/>
</dbReference>
<evidence type="ECO:0000256" key="12">
    <source>
        <dbReference type="ARBA" id="ARBA00038905"/>
    </source>
</evidence>
<organism evidence="19 20">
    <name type="scientific">Candidatus Methylopumilus rimovensis</name>
    <dbReference type="NCBI Taxonomy" id="2588535"/>
    <lineage>
        <taxon>Bacteria</taxon>
        <taxon>Pseudomonadati</taxon>
        <taxon>Pseudomonadota</taxon>
        <taxon>Betaproteobacteria</taxon>
        <taxon>Nitrosomonadales</taxon>
        <taxon>Methylophilaceae</taxon>
        <taxon>Candidatus Methylopumilus</taxon>
    </lineage>
</organism>
<evidence type="ECO:0000259" key="18">
    <source>
        <dbReference type="PROSITE" id="PS51462"/>
    </source>
</evidence>
<evidence type="ECO:0000256" key="4">
    <source>
        <dbReference type="ARBA" id="ARBA00022705"/>
    </source>
</evidence>
<evidence type="ECO:0000256" key="3">
    <source>
        <dbReference type="ARBA" id="ARBA00022457"/>
    </source>
</evidence>
<dbReference type="PROSITE" id="PS00893">
    <property type="entry name" value="NUDIX_BOX"/>
    <property type="match status" value="1"/>
</dbReference>
<dbReference type="PANTHER" id="PTHR47707">
    <property type="entry name" value="8-OXO-DGTP DIPHOSPHATASE"/>
    <property type="match status" value="1"/>
</dbReference>
<keyword evidence="3" id="KW-0515">Mutator protein</keyword>
<dbReference type="NCBIfam" id="NF006530">
    <property type="entry name" value="PRK08999.1"/>
    <property type="match status" value="1"/>
</dbReference>
<keyword evidence="6" id="KW-0227">DNA damage</keyword>
<comment type="similarity">
    <text evidence="2 17">Belongs to the Nudix hydrolase family.</text>
</comment>
<evidence type="ECO:0000256" key="17">
    <source>
        <dbReference type="RuleBase" id="RU003476"/>
    </source>
</evidence>
<dbReference type="InterPro" id="IPR047127">
    <property type="entry name" value="MutT-like"/>
</dbReference>
<dbReference type="InterPro" id="IPR020084">
    <property type="entry name" value="NUDIX_hydrolase_CS"/>
</dbReference>
<dbReference type="Gene3D" id="3.20.20.70">
    <property type="entry name" value="Aldolase class I"/>
    <property type="match status" value="1"/>
</dbReference>
<dbReference type="SUPFAM" id="SSF55811">
    <property type="entry name" value="Nudix"/>
    <property type="match status" value="1"/>
</dbReference>
<dbReference type="Gene3D" id="3.90.79.10">
    <property type="entry name" value="Nucleoside Triphosphate Pyrophosphohydrolase"/>
    <property type="match status" value="1"/>
</dbReference>
<dbReference type="KEGG" id="mrk:FIT61_05295"/>
<dbReference type="PANTHER" id="PTHR47707:SF1">
    <property type="entry name" value="NUDIX HYDROLASE FAMILY PROTEIN"/>
    <property type="match status" value="1"/>
</dbReference>
<accession>A0AAE6FTB8</accession>
<dbReference type="PROSITE" id="PS51462">
    <property type="entry name" value="NUDIX"/>
    <property type="match status" value="1"/>
</dbReference>
<reference evidence="19 20" key="1">
    <citation type="journal article" date="2019" name="ISME J.">
        <title>Evolution in action: habitat transition from sediment to the pelagial leads to genome streamlining in Methylophilaceae.</title>
        <authorList>
            <person name="Salcher M."/>
            <person name="Schaefle D."/>
            <person name="Kaspar M."/>
            <person name="Neuenschwander S.M."/>
            <person name="Ghai R."/>
        </authorList>
    </citation>
    <scope>NUCLEOTIDE SEQUENCE [LARGE SCALE GENOMIC DNA]</scope>
    <source>
        <strain evidence="19 20">MMS-RI-1</strain>
    </source>
</reference>
<dbReference type="GO" id="GO:0044716">
    <property type="term" value="F:8-oxo-GDP phosphatase activity"/>
    <property type="evidence" value="ECO:0007669"/>
    <property type="project" value="TreeGrafter"/>
</dbReference>
<dbReference type="InterPro" id="IPR015797">
    <property type="entry name" value="NUDIX_hydrolase-like_dom_sf"/>
</dbReference>
<gene>
    <name evidence="19" type="ORF">FIT61_05295</name>
</gene>
<evidence type="ECO:0000256" key="7">
    <source>
        <dbReference type="ARBA" id="ARBA00022801"/>
    </source>
</evidence>
<dbReference type="EC" id="3.6.1.55" evidence="12"/>
<sequence length="311" mass="35365">MVNIVLAAAAVIQRQDGFLLMAQRPPGRGWSGWWEFPGGKIEENESPFEALQRELQEEINISANDATLWFERSYSYPDKKVYIYFFKVTNWTGEIKSCENQLLEWQNPSHVSVAPILPTNLFVLKSILLPPVYAITNIEELGEKLFFERLKIKLEEGLKMIQVREKKLPYQDVKKIAQKILDLAKPHQAKVLINENEKLALDIGADGVHYPSHSLIQLKDRPEFSICGASCHNLEELMIAQDLEMSFAVLSPVQKTESHPLADPIGWEIFSEYANKLDMPIFALGGLNQVSLTKSWQCGGHGVAMQRSIWE</sequence>
<proteinExistence type="inferred from homology"/>
<dbReference type="Pfam" id="PF02581">
    <property type="entry name" value="TMP-TENI"/>
    <property type="match status" value="1"/>
</dbReference>
<evidence type="ECO:0000256" key="8">
    <source>
        <dbReference type="ARBA" id="ARBA00022842"/>
    </source>
</evidence>
<dbReference type="AlphaFoldDB" id="A0AAE6FTB8"/>
<keyword evidence="9" id="KW-0234">DNA repair</keyword>
<dbReference type="GO" id="GO:0006260">
    <property type="term" value="P:DNA replication"/>
    <property type="evidence" value="ECO:0007669"/>
    <property type="project" value="UniProtKB-KW"/>
</dbReference>
<dbReference type="SUPFAM" id="SSF51391">
    <property type="entry name" value="Thiamin phosphate synthase"/>
    <property type="match status" value="1"/>
</dbReference>
<evidence type="ECO:0000256" key="10">
    <source>
        <dbReference type="ARBA" id="ARBA00035861"/>
    </source>
</evidence>
<evidence type="ECO:0000256" key="13">
    <source>
        <dbReference type="ARBA" id="ARBA00040794"/>
    </source>
</evidence>
<protein>
    <recommendedName>
        <fullName evidence="13">8-oxo-dGTP diphosphatase</fullName>
        <ecNumber evidence="12">3.6.1.55</ecNumber>
    </recommendedName>
    <alternativeName>
        <fullName evidence="16">7,8-dihydro-8-oxoguanine-triphosphatase</fullName>
    </alternativeName>
    <alternativeName>
        <fullName evidence="15">Mutator protein MutT</fullName>
    </alternativeName>
    <alternativeName>
        <fullName evidence="14">dGTP pyrophosphohydrolase</fullName>
    </alternativeName>
</protein>
<keyword evidence="8" id="KW-0460">Magnesium</keyword>
<dbReference type="GO" id="GO:0035539">
    <property type="term" value="F:8-oxo-7,8-dihydrodeoxyguanosine triphosphate pyrophosphatase activity"/>
    <property type="evidence" value="ECO:0007669"/>
    <property type="project" value="UniProtKB-EC"/>
</dbReference>
<feature type="domain" description="Nudix hydrolase" evidence="18">
    <location>
        <begin position="3"/>
        <end position="129"/>
    </location>
</feature>
<keyword evidence="7 17" id="KW-0378">Hydrolase</keyword>
<dbReference type="CDD" id="cd00564">
    <property type="entry name" value="TMP_TenI"/>
    <property type="match status" value="1"/>
</dbReference>
<evidence type="ECO:0000256" key="5">
    <source>
        <dbReference type="ARBA" id="ARBA00022723"/>
    </source>
</evidence>
<comment type="catalytic activity">
    <reaction evidence="11">
        <text>8-oxo-GTP + H2O = 8-oxo-GMP + diphosphate + H(+)</text>
        <dbReference type="Rhea" id="RHEA:67616"/>
        <dbReference type="ChEBI" id="CHEBI:15377"/>
        <dbReference type="ChEBI" id="CHEBI:15378"/>
        <dbReference type="ChEBI" id="CHEBI:33019"/>
        <dbReference type="ChEBI" id="CHEBI:143553"/>
        <dbReference type="ChEBI" id="CHEBI:145694"/>
    </reaction>
</comment>
<evidence type="ECO:0000256" key="1">
    <source>
        <dbReference type="ARBA" id="ARBA00001946"/>
    </source>
</evidence>
<dbReference type="CDD" id="cd03425">
    <property type="entry name" value="NUDIX_MutT_NudA_like"/>
    <property type="match status" value="1"/>
</dbReference>
<dbReference type="EMBL" id="CP040986">
    <property type="protein sequence ID" value="QDD13842.1"/>
    <property type="molecule type" value="Genomic_DNA"/>
</dbReference>